<dbReference type="InterPro" id="IPR032675">
    <property type="entry name" value="LRR_dom_sf"/>
</dbReference>
<dbReference type="CDD" id="cd00116">
    <property type="entry name" value="LRR_RI"/>
    <property type="match status" value="1"/>
</dbReference>
<name>A0ABP1DZW6_9APHY</name>
<accession>A0ABP1DZW6</accession>
<dbReference type="Proteomes" id="UP001497453">
    <property type="component" value="Chromosome 7"/>
</dbReference>
<evidence type="ECO:0008006" key="7">
    <source>
        <dbReference type="Google" id="ProtNLM"/>
    </source>
</evidence>
<dbReference type="Gene3D" id="3.80.10.10">
    <property type="entry name" value="Ribonuclease Inhibitor"/>
    <property type="match status" value="1"/>
</dbReference>
<feature type="region of interest" description="Disordered" evidence="4">
    <location>
        <begin position="368"/>
        <end position="417"/>
    </location>
</feature>
<dbReference type="PANTHER" id="PTHR24113">
    <property type="entry name" value="RAN GTPASE-ACTIVATING PROTEIN 1"/>
    <property type="match status" value="1"/>
</dbReference>
<keyword evidence="3" id="KW-0677">Repeat</keyword>
<organism evidence="5 6">
    <name type="scientific">Somion occarium</name>
    <dbReference type="NCBI Taxonomy" id="3059160"/>
    <lineage>
        <taxon>Eukaryota</taxon>
        <taxon>Fungi</taxon>
        <taxon>Dikarya</taxon>
        <taxon>Basidiomycota</taxon>
        <taxon>Agaricomycotina</taxon>
        <taxon>Agaricomycetes</taxon>
        <taxon>Polyporales</taxon>
        <taxon>Cerrenaceae</taxon>
        <taxon>Somion</taxon>
    </lineage>
</organism>
<dbReference type="SMART" id="SM00368">
    <property type="entry name" value="LRR_RI"/>
    <property type="match status" value="6"/>
</dbReference>
<dbReference type="EMBL" id="OZ037950">
    <property type="protein sequence ID" value="CAL1712452.1"/>
    <property type="molecule type" value="Genomic_DNA"/>
</dbReference>
<keyword evidence="2" id="KW-0433">Leucine-rich repeat</keyword>
<evidence type="ECO:0000313" key="6">
    <source>
        <dbReference type="Proteomes" id="UP001497453"/>
    </source>
</evidence>
<evidence type="ECO:0000256" key="3">
    <source>
        <dbReference type="ARBA" id="ARBA00022737"/>
    </source>
</evidence>
<evidence type="ECO:0000256" key="1">
    <source>
        <dbReference type="ARBA" id="ARBA00022468"/>
    </source>
</evidence>
<dbReference type="InterPro" id="IPR001611">
    <property type="entry name" value="Leu-rich_rpt"/>
</dbReference>
<keyword evidence="6" id="KW-1185">Reference proteome</keyword>
<evidence type="ECO:0000256" key="4">
    <source>
        <dbReference type="SAM" id="MobiDB-lite"/>
    </source>
</evidence>
<reference evidence="6" key="1">
    <citation type="submission" date="2024-04" db="EMBL/GenBank/DDBJ databases">
        <authorList>
            <person name="Shaw F."/>
            <person name="Minotto A."/>
        </authorList>
    </citation>
    <scope>NUCLEOTIDE SEQUENCE [LARGE SCALE GENOMIC DNA]</scope>
</reference>
<dbReference type="Pfam" id="PF13516">
    <property type="entry name" value="LRR_6"/>
    <property type="match status" value="3"/>
</dbReference>
<feature type="compositionally biased region" description="Acidic residues" evidence="4">
    <location>
        <begin position="368"/>
        <end position="395"/>
    </location>
</feature>
<protein>
    <recommendedName>
        <fullName evidence="7">Ran GTPase activating protein 1</fullName>
    </recommendedName>
</protein>
<evidence type="ECO:0000256" key="2">
    <source>
        <dbReference type="ARBA" id="ARBA00022614"/>
    </source>
</evidence>
<dbReference type="PANTHER" id="PTHR24113:SF12">
    <property type="entry name" value="RAN GTPASE-ACTIVATING PROTEIN 1"/>
    <property type="match status" value="1"/>
</dbReference>
<dbReference type="InterPro" id="IPR027038">
    <property type="entry name" value="RanGap"/>
</dbReference>
<evidence type="ECO:0000313" key="5">
    <source>
        <dbReference type="EMBL" id="CAL1712452.1"/>
    </source>
</evidence>
<feature type="compositionally biased region" description="Basic and acidic residues" evidence="4">
    <location>
        <begin position="408"/>
        <end position="417"/>
    </location>
</feature>
<keyword evidence="1" id="KW-0343">GTPase activation</keyword>
<gene>
    <name evidence="5" type="ORF">GFSPODELE1_LOCUS8829</name>
</gene>
<dbReference type="SUPFAM" id="SSF52047">
    <property type="entry name" value="RNI-like"/>
    <property type="match status" value="1"/>
</dbReference>
<sequence length="434" mass="47330">MAAVIDPKVFSLHGRGLRLDTKADIEPYLTGFDPALIEEIHLGGNTLGIEASEALAEFLGKTTALKVRVDHAFTFFSLYLRPDSLLSQVADFADIFTGRLISEIPQALQNLCDALIPRDTLIELNLSDNAFGGRSVEPIVPFLTKNRSFQILKLNNNGLGPAGGAVIADALLLSAQLSKKEGKKSSLRTVICGRNRLEDGAAGSWAAAFREHGGLVEIKMPQNGIRMDGIVELVRGISANPGLQHLDLQDNTFSEKGAKAMADALKSWPELLTLNVSDCHIAEEDGDVSPIFSPLAAGSNPKLNFLKLENNNLETRTFELLAEAIPEFLPVLKHLEIQWNDFEEEDEVIQSLVGLLQRRGGKVIVNDEEEEEEELEAEEAAEEEALEAAELEAEAEAAAQPGQVIVTPERRKSMEADKTIEEDLAELLSKVALH</sequence>
<proteinExistence type="predicted"/>